<protein>
    <recommendedName>
        <fullName evidence="3">Pentapeptide repeats (8 copies)</fullName>
    </recommendedName>
</protein>
<gene>
    <name evidence="1" type="ORF">PSA7680_01547</name>
</gene>
<dbReference type="AlphaFoldDB" id="A0A1Y5S9H2"/>
<dbReference type="RefSeq" id="WP_085868097.1">
    <property type="nucleotide sequence ID" value="NZ_FWFQ01000009.1"/>
</dbReference>
<sequence>MPRPSPDPAFTAECGRCAALCCLALHFDAGARFGISKPAGTPCPNLAGHLCSIHDTLSEAGFPGCVAYDCAGAGQRVTQELFAGASWRDDPALAGPMMEGFRLMRRLQEALQLLGLARNLPIGAPSRARLDALAAALAAPPEGWTLATLHDLEAEGRLDAVGAFLKSLRNELAAPGSLAEPRTQD</sequence>
<evidence type="ECO:0000313" key="2">
    <source>
        <dbReference type="Proteomes" id="UP000193409"/>
    </source>
</evidence>
<dbReference type="Proteomes" id="UP000193409">
    <property type="component" value="Unassembled WGS sequence"/>
</dbReference>
<reference evidence="1 2" key="1">
    <citation type="submission" date="2017-03" db="EMBL/GenBank/DDBJ databases">
        <authorList>
            <person name="Afonso C.L."/>
            <person name="Miller P.J."/>
            <person name="Scott M.A."/>
            <person name="Spackman E."/>
            <person name="Goraichik I."/>
            <person name="Dimitrov K.M."/>
            <person name="Suarez D.L."/>
            <person name="Swayne D.E."/>
        </authorList>
    </citation>
    <scope>NUCLEOTIDE SEQUENCE [LARGE SCALE GENOMIC DNA]</scope>
    <source>
        <strain evidence="1 2">CECT 7680</strain>
    </source>
</reference>
<keyword evidence="2" id="KW-1185">Reference proteome</keyword>
<dbReference type="EMBL" id="FWFQ01000009">
    <property type="protein sequence ID" value="SLN33039.1"/>
    <property type="molecule type" value="Genomic_DNA"/>
</dbReference>
<evidence type="ECO:0008006" key="3">
    <source>
        <dbReference type="Google" id="ProtNLM"/>
    </source>
</evidence>
<name>A0A1Y5S9H2_9RHOB</name>
<dbReference type="OrthoDB" id="154708at2"/>
<proteinExistence type="predicted"/>
<accession>A0A1Y5S9H2</accession>
<organism evidence="1 2">
    <name type="scientific">Pseudoruegeria aquimaris</name>
    <dbReference type="NCBI Taxonomy" id="393663"/>
    <lineage>
        <taxon>Bacteria</taxon>
        <taxon>Pseudomonadati</taxon>
        <taxon>Pseudomonadota</taxon>
        <taxon>Alphaproteobacteria</taxon>
        <taxon>Rhodobacterales</taxon>
        <taxon>Roseobacteraceae</taxon>
        <taxon>Pseudoruegeria</taxon>
    </lineage>
</organism>
<evidence type="ECO:0000313" key="1">
    <source>
        <dbReference type="EMBL" id="SLN33039.1"/>
    </source>
</evidence>